<organism evidence="1 2">
    <name type="scientific">Gossypium arboreum</name>
    <name type="common">Tree cotton</name>
    <name type="synonym">Gossypium nanking</name>
    <dbReference type="NCBI Taxonomy" id="29729"/>
    <lineage>
        <taxon>Eukaryota</taxon>
        <taxon>Viridiplantae</taxon>
        <taxon>Streptophyta</taxon>
        <taxon>Embryophyta</taxon>
        <taxon>Tracheophyta</taxon>
        <taxon>Spermatophyta</taxon>
        <taxon>Magnoliopsida</taxon>
        <taxon>eudicotyledons</taxon>
        <taxon>Gunneridae</taxon>
        <taxon>Pentapetalae</taxon>
        <taxon>rosids</taxon>
        <taxon>malvids</taxon>
        <taxon>Malvales</taxon>
        <taxon>Malvaceae</taxon>
        <taxon>Malvoideae</taxon>
        <taxon>Gossypium</taxon>
    </lineage>
</organism>
<dbReference type="EMBL" id="JARKNE010000011">
    <property type="protein sequence ID" value="KAK5785032.1"/>
    <property type="molecule type" value="Genomic_DNA"/>
</dbReference>
<keyword evidence="2" id="KW-1185">Reference proteome</keyword>
<gene>
    <name evidence="1" type="ORF">PVK06_039576</name>
</gene>
<protein>
    <submittedName>
        <fullName evidence="1">Uncharacterized protein</fullName>
    </submittedName>
</protein>
<proteinExistence type="predicted"/>
<accession>A0ABR0N391</accession>
<evidence type="ECO:0000313" key="2">
    <source>
        <dbReference type="Proteomes" id="UP001358586"/>
    </source>
</evidence>
<name>A0ABR0N391_GOSAR</name>
<evidence type="ECO:0000313" key="1">
    <source>
        <dbReference type="EMBL" id="KAK5785032.1"/>
    </source>
</evidence>
<dbReference type="Proteomes" id="UP001358586">
    <property type="component" value="Chromosome 11"/>
</dbReference>
<reference evidence="1 2" key="1">
    <citation type="submission" date="2023-03" db="EMBL/GenBank/DDBJ databases">
        <title>WGS of Gossypium arboreum.</title>
        <authorList>
            <person name="Yu D."/>
        </authorList>
    </citation>
    <scope>NUCLEOTIDE SEQUENCE [LARGE SCALE GENOMIC DNA]</scope>
    <source>
        <tissue evidence="1">Leaf</tissue>
    </source>
</reference>
<sequence>MPAPWLRPCLSVPLPKAVFVKLPLPASLTSLGLSSGNNSRLSSVQAIEESTVVITDNRVAVISGNLMFS</sequence>
<comment type="caution">
    <text evidence="1">The sequence shown here is derived from an EMBL/GenBank/DDBJ whole genome shotgun (WGS) entry which is preliminary data.</text>
</comment>